<evidence type="ECO:0000256" key="2">
    <source>
        <dbReference type="ARBA" id="ARBA00022801"/>
    </source>
</evidence>
<dbReference type="FunFam" id="3.30.420.150:FF:000006">
    <property type="entry name" value="Ppx/GppA family phosphatase"/>
    <property type="match status" value="1"/>
</dbReference>
<keyword evidence="6" id="KW-1185">Reference proteome</keyword>
<evidence type="ECO:0000313" key="5">
    <source>
        <dbReference type="EMBL" id="OMI38952.1"/>
    </source>
</evidence>
<feature type="domain" description="Ppx/GppA phosphatase N-terminal" evidence="4">
    <location>
        <begin position="21"/>
        <end position="305"/>
    </location>
</feature>
<feature type="compositionally biased region" description="Basic and acidic residues" evidence="3">
    <location>
        <begin position="317"/>
        <end position="329"/>
    </location>
</feature>
<dbReference type="EMBL" id="ASQP01000192">
    <property type="protein sequence ID" value="OMI38952.1"/>
    <property type="molecule type" value="Genomic_DNA"/>
</dbReference>
<dbReference type="Gene3D" id="3.30.420.150">
    <property type="entry name" value="Exopolyphosphatase. Domain 2"/>
    <property type="match status" value="1"/>
</dbReference>
<dbReference type="Pfam" id="PF02541">
    <property type="entry name" value="Ppx-GppA"/>
    <property type="match status" value="1"/>
</dbReference>
<sequence length="389" mass="40915">MRLGVLDVGSQSAHLCIADLAPGCPPEPVTSFKRPVRLAEATNRHGVVEPEAIKRVVAAVTEAVAVAEAHGIDAMVPFATSAIRDAANRPAVLAEVEDATGVRLTFMTGEEEARLTYLAARGWYGWSAGEMLLLDIGGGSMEIACGSRAEPAVALSVPLGAGRLTRHHLPDTTPVRKRDVKALRQFVRTVISETVEELRDRPEPLTRVGTSRTFAQLARLTGAPKAKAGPYAERFLDRERLRAWVPRLAARSDAERARLRGISAARAHQALAGAVVAETAMEVLGIERLRVCPWALREGVLLDRLRALEADLAPGRVDRRDRGGAERGGADPGVTTASANVSASATVGAPGGASAGAAANASASASVRALPAGRGRHGPGRLHTVPWTS</sequence>
<evidence type="ECO:0000256" key="3">
    <source>
        <dbReference type="SAM" id="MobiDB-lite"/>
    </source>
</evidence>
<protein>
    <submittedName>
        <fullName evidence="5">Ppx/GppA phosphatase</fullName>
    </submittedName>
</protein>
<dbReference type="RefSeq" id="WP_065962275.1">
    <property type="nucleotide sequence ID" value="NZ_ASQP01000192.1"/>
</dbReference>
<name>A0A1R1SL06_9ACTN</name>
<dbReference type="CDD" id="cd24056">
    <property type="entry name" value="ASKHA_NBD_MtPPX1-like"/>
    <property type="match status" value="1"/>
</dbReference>
<gene>
    <name evidence="5" type="ORF">SPAR_13370</name>
</gene>
<dbReference type="Proteomes" id="UP000186168">
    <property type="component" value="Unassembled WGS sequence"/>
</dbReference>
<feature type="region of interest" description="Disordered" evidence="3">
    <location>
        <begin position="317"/>
        <end position="337"/>
    </location>
</feature>
<comment type="similarity">
    <text evidence="1">Belongs to the GppA/Ppx family.</text>
</comment>
<dbReference type="STRING" id="67365.GCA_001704635_06341"/>
<accession>A0A1R1SL06</accession>
<organism evidence="5 6">
    <name type="scientific">Streptomyces sparsogenes DSM 40356</name>
    <dbReference type="NCBI Taxonomy" id="1331668"/>
    <lineage>
        <taxon>Bacteria</taxon>
        <taxon>Bacillati</taxon>
        <taxon>Actinomycetota</taxon>
        <taxon>Actinomycetes</taxon>
        <taxon>Kitasatosporales</taxon>
        <taxon>Streptomycetaceae</taxon>
        <taxon>Streptomyces</taxon>
    </lineage>
</organism>
<evidence type="ECO:0000313" key="6">
    <source>
        <dbReference type="Proteomes" id="UP000186168"/>
    </source>
</evidence>
<dbReference type="PANTHER" id="PTHR30005">
    <property type="entry name" value="EXOPOLYPHOSPHATASE"/>
    <property type="match status" value="1"/>
</dbReference>
<dbReference type="GeneID" id="96743891"/>
<dbReference type="InterPro" id="IPR043129">
    <property type="entry name" value="ATPase_NBD"/>
</dbReference>
<dbReference type="InterPro" id="IPR050273">
    <property type="entry name" value="GppA/Ppx_hydrolase"/>
</dbReference>
<dbReference type="GO" id="GO:0016462">
    <property type="term" value="F:pyrophosphatase activity"/>
    <property type="evidence" value="ECO:0007669"/>
    <property type="project" value="TreeGrafter"/>
</dbReference>
<comment type="caution">
    <text evidence="5">The sequence shown here is derived from an EMBL/GenBank/DDBJ whole genome shotgun (WGS) entry which is preliminary data.</text>
</comment>
<keyword evidence="2" id="KW-0378">Hydrolase</keyword>
<dbReference type="Gene3D" id="3.30.420.40">
    <property type="match status" value="1"/>
</dbReference>
<proteinExistence type="inferred from homology"/>
<evidence type="ECO:0000259" key="4">
    <source>
        <dbReference type="Pfam" id="PF02541"/>
    </source>
</evidence>
<dbReference type="SUPFAM" id="SSF53067">
    <property type="entry name" value="Actin-like ATPase domain"/>
    <property type="match status" value="2"/>
</dbReference>
<reference evidence="5 6" key="1">
    <citation type="submission" date="2013-05" db="EMBL/GenBank/DDBJ databases">
        <title>Genome sequence of Streptomyces sparsogenes DSM 40356.</title>
        <authorList>
            <person name="Coyne S."/>
            <person name="Seebeck F.P."/>
        </authorList>
    </citation>
    <scope>NUCLEOTIDE SEQUENCE [LARGE SCALE GENOMIC DNA]</scope>
    <source>
        <strain evidence="5 6">DSM 40356</strain>
    </source>
</reference>
<dbReference type="InterPro" id="IPR003695">
    <property type="entry name" value="Ppx_GppA_N"/>
</dbReference>
<evidence type="ECO:0000256" key="1">
    <source>
        <dbReference type="ARBA" id="ARBA00007125"/>
    </source>
</evidence>
<dbReference type="PANTHER" id="PTHR30005:SF0">
    <property type="entry name" value="RETROGRADE REGULATION PROTEIN 2"/>
    <property type="match status" value="1"/>
</dbReference>
<dbReference type="AlphaFoldDB" id="A0A1R1SL06"/>
<feature type="region of interest" description="Disordered" evidence="3">
    <location>
        <begin position="369"/>
        <end position="389"/>
    </location>
</feature>